<evidence type="ECO:0000313" key="3">
    <source>
        <dbReference type="EMBL" id="SVD99937.1"/>
    </source>
</evidence>
<feature type="domain" description="DUF2231" evidence="2">
    <location>
        <begin position="7"/>
        <end position="136"/>
    </location>
</feature>
<dbReference type="EMBL" id="UINC01187289">
    <property type="protein sequence ID" value="SVD99937.1"/>
    <property type="molecule type" value="Genomic_DNA"/>
</dbReference>
<feature type="transmembrane region" description="Helical" evidence="1">
    <location>
        <begin position="12"/>
        <end position="30"/>
    </location>
</feature>
<sequence>MPYSIDTVHPLLVHFPIALFSTGLFFDILAKLLDNEEFDHAGFWTMLMALISSPFTIIAGIFAFMEEGSWLDLYQFQHGLLAFISTLFLLVLFWARIKFQLDFRYSGLKRNIYLVLHILAVGILFYGAHLGAKTADRI</sequence>
<organism evidence="3">
    <name type="scientific">marine metagenome</name>
    <dbReference type="NCBI Taxonomy" id="408172"/>
    <lineage>
        <taxon>unclassified sequences</taxon>
        <taxon>metagenomes</taxon>
        <taxon>ecological metagenomes</taxon>
    </lineage>
</organism>
<evidence type="ECO:0000259" key="2">
    <source>
        <dbReference type="Pfam" id="PF09990"/>
    </source>
</evidence>
<keyword evidence="1" id="KW-0472">Membrane</keyword>
<feature type="transmembrane region" description="Helical" evidence="1">
    <location>
        <begin position="42"/>
        <end position="64"/>
    </location>
</feature>
<dbReference type="AlphaFoldDB" id="A0A382ZWP9"/>
<name>A0A382ZWP9_9ZZZZ</name>
<reference evidence="3" key="1">
    <citation type="submission" date="2018-05" db="EMBL/GenBank/DDBJ databases">
        <authorList>
            <person name="Lanie J.A."/>
            <person name="Ng W.-L."/>
            <person name="Kazmierczak K.M."/>
            <person name="Andrzejewski T.M."/>
            <person name="Davidsen T.M."/>
            <person name="Wayne K.J."/>
            <person name="Tettelin H."/>
            <person name="Glass J.I."/>
            <person name="Rusch D."/>
            <person name="Podicherti R."/>
            <person name="Tsui H.-C.T."/>
            <person name="Winkler M.E."/>
        </authorList>
    </citation>
    <scope>NUCLEOTIDE SEQUENCE</scope>
</reference>
<keyword evidence="1" id="KW-0812">Transmembrane</keyword>
<evidence type="ECO:0000256" key="1">
    <source>
        <dbReference type="SAM" id="Phobius"/>
    </source>
</evidence>
<feature type="transmembrane region" description="Helical" evidence="1">
    <location>
        <begin position="111"/>
        <end position="132"/>
    </location>
</feature>
<gene>
    <name evidence="3" type="ORF">METZ01_LOCUS452791</name>
</gene>
<accession>A0A382ZWP9</accession>
<protein>
    <recommendedName>
        <fullName evidence="2">DUF2231 domain-containing protein</fullName>
    </recommendedName>
</protein>
<feature type="transmembrane region" description="Helical" evidence="1">
    <location>
        <begin position="76"/>
        <end position="99"/>
    </location>
</feature>
<keyword evidence="1" id="KW-1133">Transmembrane helix</keyword>
<dbReference type="InterPro" id="IPR019251">
    <property type="entry name" value="DUF2231_TM"/>
</dbReference>
<proteinExistence type="predicted"/>
<dbReference type="Pfam" id="PF09990">
    <property type="entry name" value="DUF2231"/>
    <property type="match status" value="1"/>
</dbReference>